<gene>
    <name evidence="2" type="ordered locus">Olsu_0466</name>
</gene>
<feature type="region of interest" description="Disordered" evidence="1">
    <location>
        <begin position="166"/>
        <end position="202"/>
    </location>
</feature>
<dbReference type="STRING" id="633147.Olsu_0466"/>
<accession>E1QYX0</accession>
<dbReference type="KEGG" id="ols:Olsu_0466"/>
<reference evidence="2 3" key="1">
    <citation type="journal article" date="2010" name="Stand. Genomic Sci.">
        <title>Complete genome sequence of Olsenella uli type strain (VPI D76D-27C).</title>
        <authorList>
            <person name="Goker M."/>
            <person name="Held B."/>
            <person name="Lucas S."/>
            <person name="Nolan M."/>
            <person name="Yasawong M."/>
            <person name="Glavina Del Rio T."/>
            <person name="Tice H."/>
            <person name="Cheng J.F."/>
            <person name="Bruce D."/>
            <person name="Detter J.C."/>
            <person name="Tapia R."/>
            <person name="Han C."/>
            <person name="Goodwin L."/>
            <person name="Pitluck S."/>
            <person name="Liolios K."/>
            <person name="Ivanova N."/>
            <person name="Mavromatis K."/>
            <person name="Mikhailova N."/>
            <person name="Pati A."/>
            <person name="Chen A."/>
            <person name="Palaniappan K."/>
            <person name="Land M."/>
            <person name="Hauser L."/>
            <person name="Chang Y.J."/>
            <person name="Jeffries C.D."/>
            <person name="Rohde M."/>
            <person name="Sikorski J."/>
            <person name="Pukall R."/>
            <person name="Woyke T."/>
            <person name="Bristow J."/>
            <person name="Eisen J.A."/>
            <person name="Markowitz V."/>
            <person name="Hugenholtz P."/>
            <person name="Kyrpides N.C."/>
            <person name="Klenk H.P."/>
            <person name="Lapidus A."/>
        </authorList>
    </citation>
    <scope>NUCLEOTIDE SEQUENCE [LARGE SCALE GENOMIC DNA]</scope>
    <source>
        <strain evidence="3">ATCC 49627 / DSM 7084 / CIP 109912 / JCM 12494 / NCIMB 702895 / VPI D76D-27C</strain>
    </source>
</reference>
<dbReference type="AlphaFoldDB" id="E1QYX0"/>
<dbReference type="eggNOG" id="ENOG5031TVD">
    <property type="taxonomic scope" value="Bacteria"/>
</dbReference>
<name>E1QYX0_OLSUV</name>
<protein>
    <submittedName>
        <fullName evidence="2">Uncharacterized protein</fullName>
    </submittedName>
</protein>
<dbReference type="Proteomes" id="UP000000333">
    <property type="component" value="Chromosome"/>
</dbReference>
<feature type="compositionally biased region" description="Basic residues" evidence="1">
    <location>
        <begin position="192"/>
        <end position="202"/>
    </location>
</feature>
<organism evidence="2 3">
    <name type="scientific">Olsenella uli (strain ATCC 49627 / DSM 7084 / CCUG 31166 / CIP 109912 / JCM 12494 / LMG 11480 / NCIMB 702895 / VPI D76D-27C)</name>
    <name type="common">Lactobacillus uli</name>
    <dbReference type="NCBI Taxonomy" id="633147"/>
    <lineage>
        <taxon>Bacteria</taxon>
        <taxon>Bacillati</taxon>
        <taxon>Actinomycetota</taxon>
        <taxon>Coriobacteriia</taxon>
        <taxon>Coriobacteriales</taxon>
        <taxon>Atopobiaceae</taxon>
        <taxon>Olsenella</taxon>
    </lineage>
</organism>
<dbReference type="EMBL" id="CP002106">
    <property type="protein sequence ID" value="ADK67584.1"/>
    <property type="molecule type" value="Genomic_DNA"/>
</dbReference>
<proteinExistence type="predicted"/>
<keyword evidence="3" id="KW-1185">Reference proteome</keyword>
<dbReference type="HOGENOM" id="CLU_1353533_0_0_11"/>
<sequence>MPMAAFGGKDPQRFFAGTNFTVDEVLYEPPALVPAPSIYLDRGHHRWAVRLSGASPRIYSFEDVLACRVADDDGAAERTRIEREGSLASLVANPMRYSQANASKRGDRCFSLGVVIAVHGADVTIQLPYITRPTRRSSPVYHELRAAADHVKETFDAMIVSARTAVSERSTEHGAAPDGGSSADKASSIRRNAQKKHGRSRL</sequence>
<evidence type="ECO:0000313" key="2">
    <source>
        <dbReference type="EMBL" id="ADK67584.1"/>
    </source>
</evidence>
<evidence type="ECO:0000256" key="1">
    <source>
        <dbReference type="SAM" id="MobiDB-lite"/>
    </source>
</evidence>
<evidence type="ECO:0000313" key="3">
    <source>
        <dbReference type="Proteomes" id="UP000000333"/>
    </source>
</evidence>